<dbReference type="RefSeq" id="WP_075061504.1">
    <property type="nucleotide sequence ID" value="NZ_LGCL01000014.1"/>
</dbReference>
<proteinExistence type="predicted"/>
<protein>
    <recommendedName>
        <fullName evidence="3">Methylaspartate mutase</fullName>
    </recommendedName>
</protein>
<evidence type="ECO:0008006" key="3">
    <source>
        <dbReference type="Google" id="ProtNLM"/>
    </source>
</evidence>
<keyword evidence="2" id="KW-1185">Reference proteome</keyword>
<evidence type="ECO:0000313" key="1">
    <source>
        <dbReference type="EMBL" id="KPL79335.1"/>
    </source>
</evidence>
<accession>A0A0P6YBN0</accession>
<organism evidence="1 2">
    <name type="scientific">Ornatilinea apprima</name>
    <dbReference type="NCBI Taxonomy" id="1134406"/>
    <lineage>
        <taxon>Bacteria</taxon>
        <taxon>Bacillati</taxon>
        <taxon>Chloroflexota</taxon>
        <taxon>Anaerolineae</taxon>
        <taxon>Anaerolineales</taxon>
        <taxon>Anaerolineaceae</taxon>
        <taxon>Ornatilinea</taxon>
    </lineage>
</organism>
<dbReference type="STRING" id="1134406.ADN00_03135"/>
<dbReference type="InterPro" id="IPR006230">
    <property type="entry name" value="MutL"/>
</dbReference>
<gene>
    <name evidence="1" type="ORF">ADN00_03135</name>
</gene>
<dbReference type="EMBL" id="LGCL01000014">
    <property type="protein sequence ID" value="KPL79335.1"/>
    <property type="molecule type" value="Genomic_DNA"/>
</dbReference>
<name>A0A0P6YBN0_9CHLR</name>
<dbReference type="Pfam" id="PF13941">
    <property type="entry name" value="MutL"/>
    <property type="match status" value="1"/>
</dbReference>
<reference evidence="1 2" key="1">
    <citation type="submission" date="2015-07" db="EMBL/GenBank/DDBJ databases">
        <title>Genome sequence of Ornatilinea apprima DSM 23815.</title>
        <authorList>
            <person name="Hemp J."/>
            <person name="Ward L.M."/>
            <person name="Pace L.A."/>
            <person name="Fischer W.W."/>
        </authorList>
    </citation>
    <scope>NUCLEOTIDE SEQUENCE [LARGE SCALE GENOMIC DNA]</scope>
    <source>
        <strain evidence="1 2">P3M-1</strain>
    </source>
</reference>
<evidence type="ECO:0000313" key="2">
    <source>
        <dbReference type="Proteomes" id="UP000050417"/>
    </source>
</evidence>
<comment type="caution">
    <text evidence="1">The sequence shown here is derived from an EMBL/GenBank/DDBJ whole genome shotgun (WGS) entry which is preliminary data.</text>
</comment>
<sequence>MTSSIVDADSVLAIDLGSAYTRALLFDMVEGHYHFIAVGTARSTVNAPFRDAGECVHQALDHLQEITGRVFTDKDASLILPSKPDGSGVDRLVMTFSAGPELRVVTAGLLPDVSLESARNLIRTTYGQVVEAIGLNDRRRTDARLDAILEAKPDLVILAGGTESGANRSVLKLAELVAMACRVLPQDKRPQVLYAGNSVLAKKIKAGLEKYTRVHTAANVRPSVDVESLGAAEMELTKVVTELRGQQMGGFRSLAQVCSAPPLPNAHAFGRMIRFFSRLYDHSRGVLGVDVGAESTAVAAAQAGHLTVEVLPQGLGRAILSMQAEEDLKEIIRFIPFSMTPNALRDYLYQKSVTPAGIPMTEESLAVEQAVARQILRKGMQQLRERWDGRWMSFEPILASGSVLARAATPAQSLMMLLDGLQPVGVTTLVIDPNGLAASLGAIAEVDRMLPVQVMESGAFQVLGTVICPASRAKAGTVIMNARLEMESGEEIRLQVKQGSLTQLPLQSGQTARLHIDHLNRAELGARGQRVPSNYKVVGGLCGAVIDARGRPLPTSDDETKRIELLKKWSAALR</sequence>
<dbReference type="OrthoDB" id="9769453at2"/>
<dbReference type="AlphaFoldDB" id="A0A0P6YBN0"/>
<dbReference type="Proteomes" id="UP000050417">
    <property type="component" value="Unassembled WGS sequence"/>
</dbReference>